<proteinExistence type="predicted"/>
<name>A0A7T8GUD5_CALRO</name>
<feature type="region of interest" description="Disordered" evidence="1">
    <location>
        <begin position="34"/>
        <end position="122"/>
    </location>
</feature>
<dbReference type="Proteomes" id="UP000595437">
    <property type="component" value="Chromosome 13"/>
</dbReference>
<feature type="compositionally biased region" description="Low complexity" evidence="1">
    <location>
        <begin position="76"/>
        <end position="86"/>
    </location>
</feature>
<evidence type="ECO:0000313" key="3">
    <source>
        <dbReference type="Proteomes" id="UP000595437"/>
    </source>
</evidence>
<protein>
    <submittedName>
        <fullName evidence="2">WD repeat domain phosphoinositide-interacting protein 2</fullName>
    </submittedName>
</protein>
<reference evidence="3" key="1">
    <citation type="submission" date="2021-01" db="EMBL/GenBank/DDBJ databases">
        <title>Caligus Genome Assembly.</title>
        <authorList>
            <person name="Gallardo-Escarate C."/>
        </authorList>
    </citation>
    <scope>NUCLEOTIDE SEQUENCE [LARGE SCALE GENOMIC DNA]</scope>
</reference>
<dbReference type="EMBL" id="CP045902">
    <property type="protein sequence ID" value="QQP37970.1"/>
    <property type="molecule type" value="Genomic_DNA"/>
</dbReference>
<evidence type="ECO:0000256" key="1">
    <source>
        <dbReference type="SAM" id="MobiDB-lite"/>
    </source>
</evidence>
<sequence length="122" mass="12896">IKLLISLSKEISSFLLASDGEECVMVKQHRIDADCSSDTPTAYPDRLGSPSHLPSKSSPPIGVPIPAPGTASLDNSSPRRPSSLLSEAATEGEPAVLDITNHVESTSLFDESPPPTIHRPDL</sequence>
<dbReference type="AlphaFoldDB" id="A0A7T8GUD5"/>
<feature type="non-terminal residue" evidence="2">
    <location>
        <position position="1"/>
    </location>
</feature>
<gene>
    <name evidence="2" type="ORF">FKW44_018423</name>
</gene>
<feature type="compositionally biased region" description="Pro residues" evidence="1">
    <location>
        <begin position="112"/>
        <end position="122"/>
    </location>
</feature>
<keyword evidence="3" id="KW-1185">Reference proteome</keyword>
<organism evidence="2 3">
    <name type="scientific">Caligus rogercresseyi</name>
    <name type="common">Sea louse</name>
    <dbReference type="NCBI Taxonomy" id="217165"/>
    <lineage>
        <taxon>Eukaryota</taxon>
        <taxon>Metazoa</taxon>
        <taxon>Ecdysozoa</taxon>
        <taxon>Arthropoda</taxon>
        <taxon>Crustacea</taxon>
        <taxon>Multicrustacea</taxon>
        <taxon>Hexanauplia</taxon>
        <taxon>Copepoda</taxon>
        <taxon>Siphonostomatoida</taxon>
        <taxon>Caligidae</taxon>
        <taxon>Caligus</taxon>
    </lineage>
</organism>
<evidence type="ECO:0000313" key="2">
    <source>
        <dbReference type="EMBL" id="QQP37970.1"/>
    </source>
</evidence>
<accession>A0A7T8GUD5</accession>
<feature type="compositionally biased region" description="Low complexity" evidence="1">
    <location>
        <begin position="49"/>
        <end position="60"/>
    </location>
</feature>